<evidence type="ECO:0000313" key="7">
    <source>
        <dbReference type="EMBL" id="SFE52996.1"/>
    </source>
</evidence>
<dbReference type="AlphaFoldDB" id="A0A1I2BA67"/>
<dbReference type="RefSeq" id="WP_093712602.1">
    <property type="nucleotide sequence ID" value="NZ_FONG01000003.1"/>
</dbReference>
<dbReference type="Proteomes" id="UP000199323">
    <property type="component" value="Unassembled WGS sequence"/>
</dbReference>
<evidence type="ECO:0000256" key="1">
    <source>
        <dbReference type="ARBA" id="ARBA00023015"/>
    </source>
</evidence>
<dbReference type="InterPro" id="IPR004111">
    <property type="entry name" value="Repressor_TetR_C"/>
</dbReference>
<feature type="region of interest" description="Disordered" evidence="5">
    <location>
        <begin position="1"/>
        <end position="31"/>
    </location>
</feature>
<protein>
    <submittedName>
        <fullName evidence="7">Transcriptional regulator, TetR family</fullName>
    </submittedName>
</protein>
<dbReference type="STRING" id="380248.SAMN05216251_103415"/>
<evidence type="ECO:0000313" key="8">
    <source>
        <dbReference type="Proteomes" id="UP000199323"/>
    </source>
</evidence>
<dbReference type="Gene3D" id="1.10.10.60">
    <property type="entry name" value="Homeodomain-like"/>
    <property type="match status" value="1"/>
</dbReference>
<name>A0A1I2BA67_9ACTN</name>
<keyword evidence="8" id="KW-1185">Reference proteome</keyword>
<gene>
    <name evidence="7" type="ORF">SAMN05216251_103415</name>
</gene>
<keyword evidence="3" id="KW-0804">Transcription</keyword>
<evidence type="ECO:0000256" key="5">
    <source>
        <dbReference type="SAM" id="MobiDB-lite"/>
    </source>
</evidence>
<reference evidence="7 8" key="1">
    <citation type="submission" date="2016-10" db="EMBL/GenBank/DDBJ databases">
        <authorList>
            <person name="de Groot N.N."/>
        </authorList>
    </citation>
    <scope>NUCLEOTIDE SEQUENCE [LARGE SCALE GENOMIC DNA]</scope>
    <source>
        <strain evidence="7 8">CGMCC 4.3510</strain>
    </source>
</reference>
<keyword evidence="1" id="KW-0805">Transcription regulation</keyword>
<feature type="compositionally biased region" description="Basic and acidic residues" evidence="5">
    <location>
        <begin position="1"/>
        <end position="15"/>
    </location>
</feature>
<dbReference type="SUPFAM" id="SSF48498">
    <property type="entry name" value="Tetracyclin repressor-like, C-terminal domain"/>
    <property type="match status" value="1"/>
</dbReference>
<dbReference type="PROSITE" id="PS50977">
    <property type="entry name" value="HTH_TETR_2"/>
    <property type="match status" value="1"/>
</dbReference>
<dbReference type="InterPro" id="IPR001647">
    <property type="entry name" value="HTH_TetR"/>
</dbReference>
<dbReference type="InterPro" id="IPR009057">
    <property type="entry name" value="Homeodomain-like_sf"/>
</dbReference>
<proteinExistence type="predicted"/>
<accession>A0A1I2BA67</accession>
<dbReference type="SUPFAM" id="SSF46689">
    <property type="entry name" value="Homeodomain-like"/>
    <property type="match status" value="1"/>
</dbReference>
<dbReference type="GO" id="GO:0003677">
    <property type="term" value="F:DNA binding"/>
    <property type="evidence" value="ECO:0007669"/>
    <property type="project" value="UniProtKB-UniRule"/>
</dbReference>
<dbReference type="Gene3D" id="1.10.357.10">
    <property type="entry name" value="Tetracycline Repressor, domain 2"/>
    <property type="match status" value="1"/>
</dbReference>
<evidence type="ECO:0000259" key="6">
    <source>
        <dbReference type="PROSITE" id="PS50977"/>
    </source>
</evidence>
<feature type="domain" description="HTH tetR-type" evidence="6">
    <location>
        <begin position="29"/>
        <end position="89"/>
    </location>
</feature>
<keyword evidence="2 4" id="KW-0238">DNA-binding</keyword>
<dbReference type="EMBL" id="FONG01000003">
    <property type="protein sequence ID" value="SFE52996.1"/>
    <property type="molecule type" value="Genomic_DNA"/>
</dbReference>
<dbReference type="InterPro" id="IPR036271">
    <property type="entry name" value="Tet_transcr_reg_TetR-rel_C_sf"/>
</dbReference>
<dbReference type="Pfam" id="PF02909">
    <property type="entry name" value="TetR_C_1"/>
    <property type="match status" value="1"/>
</dbReference>
<sequence length="238" mass="26194">MTRNSEPVESRRPAERPGAVRGLRTPRLGRPPQVDREAIIKAALTVGFGQLGMSSVAQELGIKHSTLYRYFPTRDALISAAVDAVVTDTRWPEPSGQWRGDLGDHAWATFHLLDRYAGLAGHIVSLRIDSAAYGEVSHRMVTHLVDLGFTAENAILAYDLVHEQVLMFFLAGQRRDEPAKTADQAADLRREMLPDALPSVDPRLREALTGIVNGSPGDWFARKLDVLLDGLVVLAPTR</sequence>
<dbReference type="Pfam" id="PF00440">
    <property type="entry name" value="TetR_N"/>
    <property type="match status" value="1"/>
</dbReference>
<evidence type="ECO:0000256" key="2">
    <source>
        <dbReference type="ARBA" id="ARBA00023125"/>
    </source>
</evidence>
<feature type="DNA-binding region" description="H-T-H motif" evidence="4">
    <location>
        <begin position="52"/>
        <end position="71"/>
    </location>
</feature>
<dbReference type="GO" id="GO:0045892">
    <property type="term" value="P:negative regulation of DNA-templated transcription"/>
    <property type="evidence" value="ECO:0007669"/>
    <property type="project" value="InterPro"/>
</dbReference>
<feature type="compositionally biased region" description="Low complexity" evidence="5">
    <location>
        <begin position="21"/>
        <end position="31"/>
    </location>
</feature>
<evidence type="ECO:0000256" key="4">
    <source>
        <dbReference type="PROSITE-ProRule" id="PRU00335"/>
    </source>
</evidence>
<evidence type="ECO:0000256" key="3">
    <source>
        <dbReference type="ARBA" id="ARBA00023163"/>
    </source>
</evidence>
<organism evidence="7 8">
    <name type="scientific">Actinacidiphila alni</name>
    <dbReference type="NCBI Taxonomy" id="380248"/>
    <lineage>
        <taxon>Bacteria</taxon>
        <taxon>Bacillati</taxon>
        <taxon>Actinomycetota</taxon>
        <taxon>Actinomycetes</taxon>
        <taxon>Kitasatosporales</taxon>
        <taxon>Streptomycetaceae</taxon>
        <taxon>Actinacidiphila</taxon>
    </lineage>
</organism>
<dbReference type="OrthoDB" id="329481at2"/>